<feature type="compositionally biased region" description="Basic and acidic residues" evidence="1">
    <location>
        <begin position="195"/>
        <end position="213"/>
    </location>
</feature>
<feature type="region of interest" description="Disordered" evidence="1">
    <location>
        <begin position="13"/>
        <end position="332"/>
    </location>
</feature>
<dbReference type="EMBL" id="MU006237">
    <property type="protein sequence ID" value="KAF2821286.1"/>
    <property type="molecule type" value="Genomic_DNA"/>
</dbReference>
<feature type="compositionally biased region" description="Polar residues" evidence="1">
    <location>
        <begin position="233"/>
        <end position="255"/>
    </location>
</feature>
<name>A0A6A6ZK09_9PLEO</name>
<dbReference type="Proteomes" id="UP000799424">
    <property type="component" value="Unassembled WGS sequence"/>
</dbReference>
<keyword evidence="3" id="KW-1185">Reference proteome</keyword>
<protein>
    <submittedName>
        <fullName evidence="2">Uncharacterized protein</fullName>
    </submittedName>
</protein>
<feature type="compositionally biased region" description="Polar residues" evidence="1">
    <location>
        <begin position="44"/>
        <end position="62"/>
    </location>
</feature>
<evidence type="ECO:0000313" key="3">
    <source>
        <dbReference type="Proteomes" id="UP000799424"/>
    </source>
</evidence>
<dbReference type="Pfam" id="PF08297">
    <property type="entry name" value="U3_snoRNA_assoc"/>
    <property type="match status" value="1"/>
</dbReference>
<dbReference type="InterPro" id="IPR013268">
    <property type="entry name" value="UTP16"/>
</dbReference>
<gene>
    <name evidence="2" type="ORF">CC86DRAFT_302699</name>
</gene>
<dbReference type="GO" id="GO:0006364">
    <property type="term" value="P:rRNA processing"/>
    <property type="evidence" value="ECO:0007669"/>
    <property type="project" value="InterPro"/>
</dbReference>
<dbReference type="AlphaFoldDB" id="A0A6A6ZK09"/>
<feature type="compositionally biased region" description="Polar residues" evidence="1">
    <location>
        <begin position="170"/>
        <end position="187"/>
    </location>
</feature>
<evidence type="ECO:0000313" key="2">
    <source>
        <dbReference type="EMBL" id="KAF2821286.1"/>
    </source>
</evidence>
<feature type="compositionally biased region" description="Acidic residues" evidence="1">
    <location>
        <begin position="292"/>
        <end position="314"/>
    </location>
</feature>
<feature type="compositionally biased region" description="Polar residues" evidence="1">
    <location>
        <begin position="267"/>
        <end position="279"/>
    </location>
</feature>
<feature type="compositionally biased region" description="Acidic residues" evidence="1">
    <location>
        <begin position="102"/>
        <end position="115"/>
    </location>
</feature>
<dbReference type="GO" id="GO:0030515">
    <property type="term" value="F:snoRNA binding"/>
    <property type="evidence" value="ECO:0007669"/>
    <property type="project" value="InterPro"/>
</dbReference>
<organism evidence="2 3">
    <name type="scientific">Ophiobolus disseminans</name>
    <dbReference type="NCBI Taxonomy" id="1469910"/>
    <lineage>
        <taxon>Eukaryota</taxon>
        <taxon>Fungi</taxon>
        <taxon>Dikarya</taxon>
        <taxon>Ascomycota</taxon>
        <taxon>Pezizomycotina</taxon>
        <taxon>Dothideomycetes</taxon>
        <taxon>Pleosporomycetidae</taxon>
        <taxon>Pleosporales</taxon>
        <taxon>Pleosporineae</taxon>
        <taxon>Phaeosphaeriaceae</taxon>
        <taxon>Ophiobolus</taxon>
    </lineage>
</organism>
<dbReference type="OrthoDB" id="5423707at2759"/>
<reference evidence="2" key="1">
    <citation type="journal article" date="2020" name="Stud. Mycol.">
        <title>101 Dothideomycetes genomes: a test case for predicting lifestyles and emergence of pathogens.</title>
        <authorList>
            <person name="Haridas S."/>
            <person name="Albert R."/>
            <person name="Binder M."/>
            <person name="Bloem J."/>
            <person name="Labutti K."/>
            <person name="Salamov A."/>
            <person name="Andreopoulos B."/>
            <person name="Baker S."/>
            <person name="Barry K."/>
            <person name="Bills G."/>
            <person name="Bluhm B."/>
            <person name="Cannon C."/>
            <person name="Castanera R."/>
            <person name="Culley D."/>
            <person name="Daum C."/>
            <person name="Ezra D."/>
            <person name="Gonzalez J."/>
            <person name="Henrissat B."/>
            <person name="Kuo A."/>
            <person name="Liang C."/>
            <person name="Lipzen A."/>
            <person name="Lutzoni F."/>
            <person name="Magnuson J."/>
            <person name="Mondo S."/>
            <person name="Nolan M."/>
            <person name="Ohm R."/>
            <person name="Pangilinan J."/>
            <person name="Park H.-J."/>
            <person name="Ramirez L."/>
            <person name="Alfaro M."/>
            <person name="Sun H."/>
            <person name="Tritt A."/>
            <person name="Yoshinaga Y."/>
            <person name="Zwiers L.-H."/>
            <person name="Turgeon B."/>
            <person name="Goodwin S."/>
            <person name="Spatafora J."/>
            <person name="Crous P."/>
            <person name="Grigoriev I."/>
        </authorList>
    </citation>
    <scope>NUCLEOTIDE SEQUENCE</scope>
    <source>
        <strain evidence="2">CBS 113818</strain>
    </source>
</reference>
<sequence>MLTHIFNTAKRILSRSPSAQEHSIETEETAPITHGPSHGIEVTMVTTRRGTETPGQEVTPRSSAKRKVGKRELEALDTPTAVKRQRKSPPKKKEPSQLAATTEEDATQDSTEDTSDTIAVSVPATEAQSAEGKLPIRRRSSPKVVVAKLSPPAYTQADGGDKAIEDDVPASTQDSVYETPDQHSGSVYATPATRKKVDGSPTPRDRRHNERASAKKSSGRKKKTSVESEDNSADVTPTHEQAPITSQDAPFTPSQPEKAHVRFGSEEPTTTQQSITMNLQGHKRYEALESTQDAELEDAMQVDDDDASDSDEAPEVVTTTAAVSKARASERDTARALLAQETKELIKRKTREKLIADQQAEKRKREEHKAKKLAKQIARQQSAIDEQSIETEAPAAIDRNNLPALLPTSLLSNLSDQRAPTPPPARRGKTEEELRKEKLNHHIKFLERTDKGPKDLKKGKLSVAVLRQQNKFLPPKANRDTRNVREKWLKGRQVETRKVKGGKGIGGKVERRAFGNRGFLRGED</sequence>
<proteinExistence type="predicted"/>
<accession>A0A6A6ZK09</accession>
<feature type="region of interest" description="Disordered" evidence="1">
    <location>
        <begin position="357"/>
        <end position="435"/>
    </location>
</feature>
<evidence type="ECO:0000256" key="1">
    <source>
        <dbReference type="SAM" id="MobiDB-lite"/>
    </source>
</evidence>
<feature type="compositionally biased region" description="Polar residues" evidence="1">
    <location>
        <begin position="409"/>
        <end position="418"/>
    </location>
</feature>
<feature type="compositionally biased region" description="Basic and acidic residues" evidence="1">
    <location>
        <begin position="357"/>
        <end position="369"/>
    </location>
</feature>